<proteinExistence type="predicted"/>
<dbReference type="InterPro" id="IPR052732">
    <property type="entry name" value="Cell-binding_unc_protein"/>
</dbReference>
<dbReference type="EMBL" id="JACHEJ010000009">
    <property type="protein sequence ID" value="MBB6181277.1"/>
    <property type="molecule type" value="Genomic_DNA"/>
</dbReference>
<dbReference type="PANTHER" id="PTHR43883">
    <property type="entry name" value="SLR0207 PROTEIN"/>
    <property type="match status" value="1"/>
</dbReference>
<evidence type="ECO:0000313" key="2">
    <source>
        <dbReference type="EMBL" id="MBB6181277.1"/>
    </source>
</evidence>
<evidence type="ECO:0000259" key="1">
    <source>
        <dbReference type="Pfam" id="PF01636"/>
    </source>
</evidence>
<dbReference type="InterPro" id="IPR011009">
    <property type="entry name" value="Kinase-like_dom_sf"/>
</dbReference>
<organism evidence="2 3">
    <name type="scientific">Pseudorhizobium flavum</name>
    <dbReference type="NCBI Taxonomy" id="1335061"/>
    <lineage>
        <taxon>Bacteria</taxon>
        <taxon>Pseudomonadati</taxon>
        <taxon>Pseudomonadota</taxon>
        <taxon>Alphaproteobacteria</taxon>
        <taxon>Hyphomicrobiales</taxon>
        <taxon>Rhizobiaceae</taxon>
        <taxon>Rhizobium/Agrobacterium group</taxon>
        <taxon>Pseudorhizobium</taxon>
    </lineage>
</organism>
<dbReference type="Pfam" id="PF01636">
    <property type="entry name" value="APH"/>
    <property type="match status" value="1"/>
</dbReference>
<dbReference type="Gene3D" id="3.40.50.300">
    <property type="entry name" value="P-loop containing nucleotide triphosphate hydrolases"/>
    <property type="match status" value="1"/>
</dbReference>
<name>A0A7X0DDV9_9HYPH</name>
<dbReference type="InterPro" id="IPR027417">
    <property type="entry name" value="P-loop_NTPase"/>
</dbReference>
<dbReference type="InterPro" id="IPR002575">
    <property type="entry name" value="Aminoglycoside_PTrfase"/>
</dbReference>
<dbReference type="AlphaFoldDB" id="A0A7X0DDV9"/>
<gene>
    <name evidence="2" type="ORF">HNQ75_003264</name>
</gene>
<dbReference type="SUPFAM" id="SSF56112">
    <property type="entry name" value="Protein kinase-like (PK-like)"/>
    <property type="match status" value="1"/>
</dbReference>
<dbReference type="RefSeq" id="WP_077548887.1">
    <property type="nucleotide sequence ID" value="NZ_JACHEJ010000009.1"/>
</dbReference>
<dbReference type="Gene3D" id="3.90.1200.10">
    <property type="match status" value="1"/>
</dbReference>
<comment type="caution">
    <text evidence="2">The sequence shown here is derived from an EMBL/GenBank/DDBJ whole genome shotgun (WGS) entry which is preliminary data.</text>
</comment>
<evidence type="ECO:0000313" key="3">
    <source>
        <dbReference type="Proteomes" id="UP000535501"/>
    </source>
</evidence>
<accession>A0A7X0DDV9</accession>
<dbReference type="PANTHER" id="PTHR43883:SF1">
    <property type="entry name" value="GLUCONOKINASE"/>
    <property type="match status" value="1"/>
</dbReference>
<dbReference type="SUPFAM" id="SSF52540">
    <property type="entry name" value="P-loop containing nucleoside triphosphate hydrolases"/>
    <property type="match status" value="1"/>
</dbReference>
<dbReference type="Proteomes" id="UP000535501">
    <property type="component" value="Unassembled WGS sequence"/>
</dbReference>
<protein>
    <recommendedName>
        <fullName evidence="1">Aminoglycoside phosphotransferase domain-containing protein</fullName>
    </recommendedName>
</protein>
<feature type="domain" description="Aminoglycoside phosphotransferase" evidence="1">
    <location>
        <begin position="122"/>
        <end position="270"/>
    </location>
</feature>
<keyword evidence="3" id="KW-1185">Reference proteome</keyword>
<sequence length="508" mass="55952">MIVEDQTSVVSFLSAHESYGVAGPVEVIGTHISEVFLAGDRAYKLKRAVRLPYVDFSTVALRHHACQEEVVLNRLTAPTLYLGVRRITREDTGELAFDGVGRHVDTVVEMVRFTQESLFDRMALDGRLTPELMTETARSIARFHHAAPVISSGTGSENIARVLAVNEAGFRTSSVFSEDEVQAISKLFRARLHEHTALLDRRAEAGRIRRCHGDLHLRNICMFEGAPHLFDCIEFNPQIAISDVLYDLAFLLMDLWHRGLRRLANLVLNRYLDEVQDDDGFGLLPFFMATRAAVRAHVTATQACEAEGDRAAVLSTEARSYYVLALDLLQTSVASLVAIAGLSGSGKTTVAELLACDIGRAPGARIIESDRIRKSMHGVAAETRLPASAYQPEVSMKVYRELERRAAFILERGGCALVDAVYQRPGDRKAIEDVARHAGVPFLGVWLEADPAVLWDRVRHRLGGPSDADTSVLAQQLERGPNHIGWLHLDASGSTEAVSDAILTAIRE</sequence>
<dbReference type="Pfam" id="PF13671">
    <property type="entry name" value="AAA_33"/>
    <property type="match status" value="1"/>
</dbReference>
<reference evidence="2 3" key="1">
    <citation type="submission" date="2020-08" db="EMBL/GenBank/DDBJ databases">
        <title>Genomic Encyclopedia of Type Strains, Phase IV (KMG-IV): sequencing the most valuable type-strain genomes for metagenomic binning, comparative biology and taxonomic classification.</title>
        <authorList>
            <person name="Goeker M."/>
        </authorList>
    </citation>
    <scope>NUCLEOTIDE SEQUENCE [LARGE SCALE GENOMIC DNA]</scope>
    <source>
        <strain evidence="2 3">DSM 102134</strain>
    </source>
</reference>